<dbReference type="HOGENOM" id="CLU_1429714_0_0_1"/>
<proteinExistence type="predicted"/>
<dbReference type="Proteomes" id="UP000014500">
    <property type="component" value="Unassembled WGS sequence"/>
</dbReference>
<keyword evidence="3" id="KW-1185">Reference proteome</keyword>
<sequence length="190" mass="21287">MHFPRVRQVIQGVSANLPVDDSFENESDDDDEFYHFAAQLTTETPNAQPNADTEPTESNTENHTSDQNEETPDEHNCEVDSNANPNTANPKRGPGQPHLAKTGKPGRPKKVYAVRKIPEDAVTNFIDGEEIANFIEGADPTTAQEALNSNNREEWTKALKDEYDALIRNGTWEEVKRLQNRKTIGILFPT</sequence>
<name>T1J7F1_STRMM</name>
<evidence type="ECO:0000313" key="3">
    <source>
        <dbReference type="Proteomes" id="UP000014500"/>
    </source>
</evidence>
<reference evidence="2" key="2">
    <citation type="submission" date="2015-02" db="UniProtKB">
        <authorList>
            <consortium name="EnsemblMetazoa"/>
        </authorList>
    </citation>
    <scope>IDENTIFICATION</scope>
</reference>
<feature type="compositionally biased region" description="Polar residues" evidence="1">
    <location>
        <begin position="79"/>
        <end position="89"/>
    </location>
</feature>
<evidence type="ECO:0000313" key="2">
    <source>
        <dbReference type="EnsemblMetazoa" id="SMAR009593-PA"/>
    </source>
</evidence>
<dbReference type="EnsemblMetazoa" id="SMAR009593-RA">
    <property type="protein sequence ID" value="SMAR009593-PA"/>
    <property type="gene ID" value="SMAR009593"/>
</dbReference>
<protein>
    <submittedName>
        <fullName evidence="2">Uncharacterized protein</fullName>
    </submittedName>
</protein>
<evidence type="ECO:0000256" key="1">
    <source>
        <dbReference type="SAM" id="MobiDB-lite"/>
    </source>
</evidence>
<feature type="region of interest" description="Disordered" evidence="1">
    <location>
        <begin position="1"/>
        <end position="109"/>
    </location>
</feature>
<accession>T1J7F1</accession>
<reference evidence="3" key="1">
    <citation type="submission" date="2011-05" db="EMBL/GenBank/DDBJ databases">
        <authorList>
            <person name="Richards S.R."/>
            <person name="Qu J."/>
            <person name="Jiang H."/>
            <person name="Jhangiani S.N."/>
            <person name="Agravi P."/>
            <person name="Goodspeed R."/>
            <person name="Gross S."/>
            <person name="Mandapat C."/>
            <person name="Jackson L."/>
            <person name="Mathew T."/>
            <person name="Pu L."/>
            <person name="Thornton R."/>
            <person name="Saada N."/>
            <person name="Wilczek-Boney K.B."/>
            <person name="Lee S."/>
            <person name="Kovar C."/>
            <person name="Wu Y."/>
            <person name="Scherer S.E."/>
            <person name="Worley K.C."/>
            <person name="Muzny D.M."/>
            <person name="Gibbs R."/>
        </authorList>
    </citation>
    <scope>NUCLEOTIDE SEQUENCE</scope>
    <source>
        <strain evidence="3">Brora</strain>
    </source>
</reference>
<dbReference type="EMBL" id="JH431924">
    <property type="status" value="NOT_ANNOTATED_CDS"/>
    <property type="molecule type" value="Genomic_DNA"/>
</dbReference>
<organism evidence="2 3">
    <name type="scientific">Strigamia maritima</name>
    <name type="common">European centipede</name>
    <name type="synonym">Geophilus maritimus</name>
    <dbReference type="NCBI Taxonomy" id="126957"/>
    <lineage>
        <taxon>Eukaryota</taxon>
        <taxon>Metazoa</taxon>
        <taxon>Ecdysozoa</taxon>
        <taxon>Arthropoda</taxon>
        <taxon>Myriapoda</taxon>
        <taxon>Chilopoda</taxon>
        <taxon>Pleurostigmophora</taxon>
        <taxon>Geophilomorpha</taxon>
        <taxon>Linotaeniidae</taxon>
        <taxon>Strigamia</taxon>
    </lineage>
</organism>
<feature type="compositionally biased region" description="Polar residues" evidence="1">
    <location>
        <begin position="39"/>
        <end position="62"/>
    </location>
</feature>
<feature type="compositionally biased region" description="Acidic residues" evidence="1">
    <location>
        <begin position="21"/>
        <end position="32"/>
    </location>
</feature>
<dbReference type="AlphaFoldDB" id="T1J7F1"/>